<dbReference type="EMBL" id="DXGA01000129">
    <property type="protein sequence ID" value="HIW94121.1"/>
    <property type="molecule type" value="Genomic_DNA"/>
</dbReference>
<dbReference type="AlphaFoldDB" id="A0A9D1RWM6"/>
<comment type="similarity">
    <text evidence="4">Belongs to the fabD family.</text>
</comment>
<name>A0A9D1RWM6_9FIRM</name>
<evidence type="ECO:0000256" key="3">
    <source>
        <dbReference type="ARBA" id="ARBA00048462"/>
    </source>
</evidence>
<dbReference type="Proteomes" id="UP000824192">
    <property type="component" value="Unassembled WGS sequence"/>
</dbReference>
<feature type="active site" evidence="5">
    <location>
        <position position="197"/>
    </location>
</feature>
<evidence type="ECO:0000313" key="7">
    <source>
        <dbReference type="EMBL" id="HIW94121.1"/>
    </source>
</evidence>
<evidence type="ECO:0000259" key="6">
    <source>
        <dbReference type="SMART" id="SM00827"/>
    </source>
</evidence>
<proteinExistence type="inferred from homology"/>
<dbReference type="InterPro" id="IPR016036">
    <property type="entry name" value="Malonyl_transacylase_ACP-bd"/>
</dbReference>
<dbReference type="Gene3D" id="3.40.366.10">
    <property type="entry name" value="Malonyl-Coenzyme A Acyl Carrier Protein, domain 2"/>
    <property type="match status" value="1"/>
</dbReference>
<protein>
    <recommendedName>
        <fullName evidence="4">Malonyl CoA-acyl carrier protein transacylase</fullName>
        <ecNumber evidence="4">2.3.1.39</ecNumber>
    </recommendedName>
</protein>
<dbReference type="InterPro" id="IPR014043">
    <property type="entry name" value="Acyl_transferase_dom"/>
</dbReference>
<dbReference type="InterPro" id="IPR016035">
    <property type="entry name" value="Acyl_Trfase/lysoPLipase"/>
</dbReference>
<dbReference type="FunFam" id="3.30.70.250:FF:000001">
    <property type="entry name" value="Malonyl CoA-acyl carrier protein transacylase"/>
    <property type="match status" value="1"/>
</dbReference>
<evidence type="ECO:0000256" key="1">
    <source>
        <dbReference type="ARBA" id="ARBA00022679"/>
    </source>
</evidence>
<keyword evidence="2 4" id="KW-0012">Acyltransferase</keyword>
<evidence type="ECO:0000313" key="8">
    <source>
        <dbReference type="Proteomes" id="UP000824192"/>
    </source>
</evidence>
<dbReference type="PIRSF" id="PIRSF000446">
    <property type="entry name" value="Mct"/>
    <property type="match status" value="1"/>
</dbReference>
<dbReference type="Pfam" id="PF00698">
    <property type="entry name" value="Acyl_transf_1"/>
    <property type="match status" value="1"/>
</dbReference>
<feature type="active site" evidence="5">
    <location>
        <position position="88"/>
    </location>
</feature>
<dbReference type="InterPro" id="IPR001227">
    <property type="entry name" value="Ac_transferase_dom_sf"/>
</dbReference>
<reference evidence="7" key="2">
    <citation type="submission" date="2021-04" db="EMBL/GenBank/DDBJ databases">
        <authorList>
            <person name="Gilroy R."/>
        </authorList>
    </citation>
    <scope>NUCLEOTIDE SEQUENCE</scope>
    <source>
        <strain evidence="7">ChiGjej6B6-1540</strain>
    </source>
</reference>
<keyword evidence="1 4" id="KW-0808">Transferase</keyword>
<dbReference type="GO" id="GO:0005829">
    <property type="term" value="C:cytosol"/>
    <property type="evidence" value="ECO:0007669"/>
    <property type="project" value="TreeGrafter"/>
</dbReference>
<evidence type="ECO:0000256" key="4">
    <source>
        <dbReference type="PIRNR" id="PIRNR000446"/>
    </source>
</evidence>
<dbReference type="InterPro" id="IPR050858">
    <property type="entry name" value="Mal-CoA-ACP_Trans/PKS_FabD"/>
</dbReference>
<evidence type="ECO:0000256" key="5">
    <source>
        <dbReference type="PIRSR" id="PIRSR000446-1"/>
    </source>
</evidence>
<dbReference type="PANTHER" id="PTHR42681:SF1">
    <property type="entry name" value="MALONYL-COA-ACYL CARRIER PROTEIN TRANSACYLASE, MITOCHONDRIAL"/>
    <property type="match status" value="1"/>
</dbReference>
<dbReference type="InterPro" id="IPR024925">
    <property type="entry name" value="Malonyl_CoA-ACP_transAc"/>
</dbReference>
<gene>
    <name evidence="7" type="primary">fabD</name>
    <name evidence="7" type="ORF">H9868_06220</name>
</gene>
<accession>A0A9D1RWM6</accession>
<dbReference type="Gene3D" id="3.30.70.250">
    <property type="entry name" value="Malonyl-CoA ACP transacylase, ACP-binding"/>
    <property type="match status" value="1"/>
</dbReference>
<evidence type="ECO:0000256" key="2">
    <source>
        <dbReference type="ARBA" id="ARBA00023315"/>
    </source>
</evidence>
<dbReference type="SMART" id="SM00827">
    <property type="entry name" value="PKS_AT"/>
    <property type="match status" value="1"/>
</dbReference>
<comment type="catalytic activity">
    <reaction evidence="3 4">
        <text>holo-[ACP] + malonyl-CoA = malonyl-[ACP] + CoA</text>
        <dbReference type="Rhea" id="RHEA:41792"/>
        <dbReference type="Rhea" id="RHEA-COMP:9623"/>
        <dbReference type="Rhea" id="RHEA-COMP:9685"/>
        <dbReference type="ChEBI" id="CHEBI:57287"/>
        <dbReference type="ChEBI" id="CHEBI:57384"/>
        <dbReference type="ChEBI" id="CHEBI:64479"/>
        <dbReference type="ChEBI" id="CHEBI:78449"/>
        <dbReference type="EC" id="2.3.1.39"/>
    </reaction>
</comment>
<dbReference type="GO" id="GO:0006633">
    <property type="term" value="P:fatty acid biosynthetic process"/>
    <property type="evidence" value="ECO:0007669"/>
    <property type="project" value="TreeGrafter"/>
</dbReference>
<feature type="domain" description="Malonyl-CoA:ACP transacylase (MAT)" evidence="6">
    <location>
        <begin position="6"/>
        <end position="308"/>
    </location>
</feature>
<dbReference type="InterPro" id="IPR004410">
    <property type="entry name" value="Malonyl_CoA-ACP_transAc_FabD"/>
</dbReference>
<dbReference type="SUPFAM" id="SSF52151">
    <property type="entry name" value="FabD/lysophospholipase-like"/>
    <property type="match status" value="1"/>
</dbReference>
<comment type="caution">
    <text evidence="7">The sequence shown here is derived from an EMBL/GenBank/DDBJ whole genome shotgun (WGS) entry which is preliminary data.</text>
</comment>
<dbReference type="GO" id="GO:0004314">
    <property type="term" value="F:[acyl-carrier-protein] S-malonyltransferase activity"/>
    <property type="evidence" value="ECO:0007669"/>
    <property type="project" value="UniProtKB-EC"/>
</dbReference>
<reference evidence="7" key="1">
    <citation type="journal article" date="2021" name="PeerJ">
        <title>Extensive microbial diversity within the chicken gut microbiome revealed by metagenomics and culture.</title>
        <authorList>
            <person name="Gilroy R."/>
            <person name="Ravi A."/>
            <person name="Getino M."/>
            <person name="Pursley I."/>
            <person name="Horton D.L."/>
            <person name="Alikhan N.F."/>
            <person name="Baker D."/>
            <person name="Gharbi K."/>
            <person name="Hall N."/>
            <person name="Watson M."/>
            <person name="Adriaenssens E.M."/>
            <person name="Foster-Nyarko E."/>
            <person name="Jarju S."/>
            <person name="Secka A."/>
            <person name="Antonio M."/>
            <person name="Oren A."/>
            <person name="Chaudhuri R.R."/>
            <person name="La Ragione R."/>
            <person name="Hildebrand F."/>
            <person name="Pallen M.J."/>
        </authorList>
    </citation>
    <scope>NUCLEOTIDE SEQUENCE</scope>
    <source>
        <strain evidence="7">ChiGjej6B6-1540</strain>
    </source>
</reference>
<dbReference type="NCBIfam" id="TIGR00128">
    <property type="entry name" value="fabD"/>
    <property type="match status" value="1"/>
</dbReference>
<organism evidence="7 8">
    <name type="scientific">Candidatus Flavonifractor merdipullorum</name>
    <dbReference type="NCBI Taxonomy" id="2838590"/>
    <lineage>
        <taxon>Bacteria</taxon>
        <taxon>Bacillati</taxon>
        <taxon>Bacillota</taxon>
        <taxon>Clostridia</taxon>
        <taxon>Eubacteriales</taxon>
        <taxon>Oscillospiraceae</taxon>
        <taxon>Flavonifractor</taxon>
    </lineage>
</organism>
<sequence>MKVAFLYAGQGSQHVGMGQDLYEQYPQFREIFDNAQLDFDLKKLCFEGPEETLSQTQYTQPCMVAFAAGVTAILRDAGIRPELAAGLSLGEYSALHAAGVFDAQTAISLVAFRGKAMAEAVTGRPCGMAAILQLDRDKLQAACDGASDVGVVEIANYNCPGQLVIAGDAAAVDKASLLAKEAGARRVVPLKVSGPFHTSLMSPAGDALREKFKTVTFGEMDFPVLFNCKGDVMAEGDTIPALLERQVQSSVYMEDTIRRMAEMGVDTIVEIGPGKALSGFVRKTVKEIKTYPVETVKDLEAAIAALKGE</sequence>
<dbReference type="EC" id="2.3.1.39" evidence="4"/>
<dbReference type="SUPFAM" id="SSF55048">
    <property type="entry name" value="Probable ACP-binding domain of malonyl-CoA ACP transacylase"/>
    <property type="match status" value="1"/>
</dbReference>
<dbReference type="PANTHER" id="PTHR42681">
    <property type="entry name" value="MALONYL-COA-ACYL CARRIER PROTEIN TRANSACYLASE, MITOCHONDRIAL"/>
    <property type="match status" value="1"/>
</dbReference>